<evidence type="ECO:0000256" key="1">
    <source>
        <dbReference type="ARBA" id="ARBA00022679"/>
    </source>
</evidence>
<dbReference type="InterPro" id="IPR029044">
    <property type="entry name" value="Nucleotide-diphossugar_trans"/>
</dbReference>
<keyword evidence="4" id="KW-1185">Reference proteome</keyword>
<evidence type="ECO:0000313" key="4">
    <source>
        <dbReference type="Proteomes" id="UP000780875"/>
    </source>
</evidence>
<dbReference type="RefSeq" id="WP_224122933.1">
    <property type="nucleotide sequence ID" value="NZ_JAIQZJ010000005.1"/>
</dbReference>
<accession>A0ABS7UCF5</accession>
<dbReference type="InterPro" id="IPR034683">
    <property type="entry name" value="IspD/TarI"/>
</dbReference>
<comment type="caution">
    <text evidence="3">The sequence shown here is derived from an EMBL/GenBank/DDBJ whole genome shotgun (WGS) entry which is preliminary data.</text>
</comment>
<sequence>MPAAVVVLAAGTGSRVGADTNKVLLPLGDAPVLAWSVRAALALDDVRRVLVVVRDGEQEAVAAALAPHLGDGEVGLVEGGATRHASEWAALEALAPEIDAGGIDVVAIHDGARPLAGAGLFEATLAAAREHGGAIPVVRLPGLLALDGHALPAELDGVQTPQAFRAGALLAAYTAAASDGFEGTDTAACWSRYAGLPVAAVPSSAANLKVTFPEDLALALRLA</sequence>
<gene>
    <name evidence="3" type="ORF">K8U61_10350</name>
</gene>
<dbReference type="GO" id="GO:0016779">
    <property type="term" value="F:nucleotidyltransferase activity"/>
    <property type="evidence" value="ECO:0007669"/>
    <property type="project" value="UniProtKB-KW"/>
</dbReference>
<protein>
    <submittedName>
        <fullName evidence="3">2-C-methyl-D-erythritol 4-phosphate cytidylyltransferase</fullName>
    </submittedName>
</protein>
<organism evidence="3 4">
    <name type="scientific">Nocardioides mangrovi</name>
    <dbReference type="NCBI Taxonomy" id="2874580"/>
    <lineage>
        <taxon>Bacteria</taxon>
        <taxon>Bacillati</taxon>
        <taxon>Actinomycetota</taxon>
        <taxon>Actinomycetes</taxon>
        <taxon>Propionibacteriales</taxon>
        <taxon>Nocardioidaceae</taxon>
        <taxon>Nocardioides</taxon>
    </lineage>
</organism>
<dbReference type="Gene3D" id="3.90.550.10">
    <property type="entry name" value="Spore Coat Polysaccharide Biosynthesis Protein SpsA, Chain A"/>
    <property type="match status" value="1"/>
</dbReference>
<keyword evidence="1" id="KW-0808">Transferase</keyword>
<dbReference type="Pfam" id="PF01128">
    <property type="entry name" value="IspD"/>
    <property type="match status" value="1"/>
</dbReference>
<keyword evidence="2 3" id="KW-0548">Nucleotidyltransferase</keyword>
<proteinExistence type="predicted"/>
<dbReference type="PANTHER" id="PTHR43015:SF1">
    <property type="entry name" value="D-RIBITOL-5-PHOSPHATE CYTIDYLYLTRANSFERASE"/>
    <property type="match status" value="1"/>
</dbReference>
<name>A0ABS7UCF5_9ACTN</name>
<dbReference type="PANTHER" id="PTHR43015">
    <property type="entry name" value="D-RIBITOL-5-PHOSPHATE CYTIDYLYLTRANSFERASE"/>
    <property type="match status" value="1"/>
</dbReference>
<evidence type="ECO:0000256" key="2">
    <source>
        <dbReference type="ARBA" id="ARBA00022695"/>
    </source>
</evidence>
<dbReference type="Proteomes" id="UP000780875">
    <property type="component" value="Unassembled WGS sequence"/>
</dbReference>
<reference evidence="3 4" key="1">
    <citation type="submission" date="2021-09" db="EMBL/GenBank/DDBJ databases">
        <title>Whole genome sequence of Nocardioides sp. GBK3QG-3.</title>
        <authorList>
            <person name="Tuo L."/>
        </authorList>
    </citation>
    <scope>NUCLEOTIDE SEQUENCE [LARGE SCALE GENOMIC DNA]</scope>
    <source>
        <strain evidence="3 4">GBK3QG-3</strain>
    </source>
</reference>
<dbReference type="EMBL" id="JAIQZJ010000005">
    <property type="protein sequence ID" value="MBZ5738562.1"/>
    <property type="molecule type" value="Genomic_DNA"/>
</dbReference>
<evidence type="ECO:0000313" key="3">
    <source>
        <dbReference type="EMBL" id="MBZ5738562.1"/>
    </source>
</evidence>
<dbReference type="SUPFAM" id="SSF53448">
    <property type="entry name" value="Nucleotide-diphospho-sugar transferases"/>
    <property type="match status" value="1"/>
</dbReference>